<proteinExistence type="predicted"/>
<keyword evidence="6 7" id="KW-0472">Membrane</keyword>
<feature type="transmembrane region" description="Helical" evidence="7">
    <location>
        <begin position="415"/>
        <end position="434"/>
    </location>
</feature>
<dbReference type="PANTHER" id="PTHR32361:SF9">
    <property type="entry name" value="FERRIC REDUCTASE TRANSMEMBRANE COMPONENT 3-RELATED"/>
    <property type="match status" value="1"/>
</dbReference>
<reference evidence="10" key="1">
    <citation type="journal article" date="2021" name="Nat. Commun.">
        <title>Genetic determinants of endophytism in the Arabidopsis root mycobiome.</title>
        <authorList>
            <person name="Mesny F."/>
            <person name="Miyauchi S."/>
            <person name="Thiergart T."/>
            <person name="Pickel B."/>
            <person name="Atanasova L."/>
            <person name="Karlsson M."/>
            <person name="Huettel B."/>
            <person name="Barry K.W."/>
            <person name="Haridas S."/>
            <person name="Chen C."/>
            <person name="Bauer D."/>
            <person name="Andreopoulos W."/>
            <person name="Pangilinan J."/>
            <person name="LaButti K."/>
            <person name="Riley R."/>
            <person name="Lipzen A."/>
            <person name="Clum A."/>
            <person name="Drula E."/>
            <person name="Henrissat B."/>
            <person name="Kohler A."/>
            <person name="Grigoriev I.V."/>
            <person name="Martin F.M."/>
            <person name="Hacquard S."/>
        </authorList>
    </citation>
    <scope>NUCLEOTIDE SEQUENCE</scope>
    <source>
        <strain evidence="10">MPI-CAGE-CH-0235</strain>
    </source>
</reference>
<dbReference type="GO" id="GO:0000293">
    <property type="term" value="F:ferric-chelate reductase activity"/>
    <property type="evidence" value="ECO:0007669"/>
    <property type="project" value="TreeGrafter"/>
</dbReference>
<feature type="transmembrane region" description="Helical" evidence="7">
    <location>
        <begin position="323"/>
        <end position="346"/>
    </location>
</feature>
<evidence type="ECO:0000259" key="9">
    <source>
        <dbReference type="Pfam" id="PF01794"/>
    </source>
</evidence>
<keyword evidence="5" id="KW-0406">Ion transport</keyword>
<dbReference type="SFLD" id="SFLDS00052">
    <property type="entry name" value="Ferric_Reductase_Domain"/>
    <property type="match status" value="1"/>
</dbReference>
<feature type="transmembrane region" description="Helical" evidence="7">
    <location>
        <begin position="390"/>
        <end position="409"/>
    </location>
</feature>
<keyword evidence="3 7" id="KW-0812">Transmembrane</keyword>
<evidence type="ECO:0000313" key="11">
    <source>
        <dbReference type="Proteomes" id="UP000813444"/>
    </source>
</evidence>
<feature type="transmembrane region" description="Helical" evidence="7">
    <location>
        <begin position="242"/>
        <end position="260"/>
    </location>
</feature>
<dbReference type="GO" id="GO:0006879">
    <property type="term" value="P:intracellular iron ion homeostasis"/>
    <property type="evidence" value="ECO:0007669"/>
    <property type="project" value="TreeGrafter"/>
</dbReference>
<evidence type="ECO:0000313" key="10">
    <source>
        <dbReference type="EMBL" id="KAH7305494.1"/>
    </source>
</evidence>
<keyword evidence="2" id="KW-0813">Transport</keyword>
<keyword evidence="4 7" id="KW-1133">Transmembrane helix</keyword>
<feature type="transmembrane region" description="Helical" evidence="7">
    <location>
        <begin position="280"/>
        <end position="302"/>
    </location>
</feature>
<evidence type="ECO:0000256" key="2">
    <source>
        <dbReference type="ARBA" id="ARBA00022448"/>
    </source>
</evidence>
<comment type="subcellular location">
    <subcellularLocation>
        <location evidence="1">Membrane</location>
        <topology evidence="1">Multi-pass membrane protein</topology>
    </subcellularLocation>
</comment>
<evidence type="ECO:0000256" key="3">
    <source>
        <dbReference type="ARBA" id="ARBA00022692"/>
    </source>
</evidence>
<dbReference type="Pfam" id="PF01794">
    <property type="entry name" value="Ferric_reduct"/>
    <property type="match status" value="1"/>
</dbReference>
<dbReference type="EMBL" id="JAGPNK010000018">
    <property type="protein sequence ID" value="KAH7305494.1"/>
    <property type="molecule type" value="Genomic_DNA"/>
</dbReference>
<gene>
    <name evidence="10" type="ORF">B0I35DRAFT_492877</name>
</gene>
<evidence type="ECO:0000256" key="6">
    <source>
        <dbReference type="ARBA" id="ARBA00023136"/>
    </source>
</evidence>
<dbReference type="GO" id="GO:0005886">
    <property type="term" value="C:plasma membrane"/>
    <property type="evidence" value="ECO:0007669"/>
    <property type="project" value="TreeGrafter"/>
</dbReference>
<dbReference type="InterPro" id="IPR051410">
    <property type="entry name" value="Ferric/Cupric_Reductase"/>
</dbReference>
<feature type="transmembrane region" description="Helical" evidence="7">
    <location>
        <begin position="358"/>
        <end position="378"/>
    </location>
</feature>
<feature type="chain" id="PRO_5035449099" evidence="8">
    <location>
        <begin position="25"/>
        <end position="717"/>
    </location>
</feature>
<feature type="transmembrane region" description="Helical" evidence="7">
    <location>
        <begin position="181"/>
        <end position="202"/>
    </location>
</feature>
<evidence type="ECO:0000256" key="5">
    <source>
        <dbReference type="ARBA" id="ARBA00023065"/>
    </source>
</evidence>
<keyword evidence="8" id="KW-0732">Signal</keyword>
<feature type="domain" description="Ferric oxidoreductase" evidence="9">
    <location>
        <begin position="285"/>
        <end position="402"/>
    </location>
</feature>
<dbReference type="Gene3D" id="3.40.50.80">
    <property type="entry name" value="Nucleotide-binding domain of ferredoxin-NADP reductase (FNR) module"/>
    <property type="match status" value="1"/>
</dbReference>
<accession>A0A8K0WLH6</accession>
<keyword evidence="11" id="KW-1185">Reference proteome</keyword>
<dbReference type="CDD" id="cd06186">
    <property type="entry name" value="NOX_Duox_like_FAD_NADP"/>
    <property type="match status" value="1"/>
</dbReference>
<feature type="signal peptide" evidence="8">
    <location>
        <begin position="1"/>
        <end position="24"/>
    </location>
</feature>
<protein>
    <submittedName>
        <fullName evidence="10">Ferric reductase transmembrane component 4</fullName>
    </submittedName>
</protein>
<dbReference type="GO" id="GO:0015677">
    <property type="term" value="P:copper ion import"/>
    <property type="evidence" value="ECO:0007669"/>
    <property type="project" value="TreeGrafter"/>
</dbReference>
<sequence length="717" mass="78720">MWFPTIHSLSFAAVASLLLAPVSSQSTGRPGHGLIGYGITMYQPACAHACRGGLPRSAIPCHTLHHGHHSSSVSSDCLAMSEAFLLSAAWCLHTRCMEESVPVAELEKFWRMDLVGRELVQPMPMWTYEESLHRVRQNPPTQTLAEEGVFNETVLVDDDSYIATWNGNSAFEAVEANHNTYGLVIIITCAGIPIFLSLLRLLPFPALLTAKFYAYLIDPPAFGKSHAAPILGLGIVPTRGQALFIFYIIALNVILSSVGYNSLQPHSWYTSGTTEEIINYVANRTGVLSFANLALVMLYAGRNNILLWVTNWSHSTFLLVHRWVALICMLQAVVHSALWLHLHVAYYNDHDEVASIPYWYWGIIATLCLVLLIPLSALPIRQKMYEVFHAMHIVLAVIAVVGSWYHIIYRYQRQWGYEVYIIIAISIWAFDWAMRGARILGSGIKTGYVTRINDDYIQLDVPGALYHGHAYAYFPTLTWRIWESHPFSVAGVTYGGAQPGEPKYASKTPEASTTIISSSSSASEQIKGPDGARFLIRVEAGTTSHLAKYAGKQQGVPLLLEAYSGHSVLKTARHPSAIFIAGGVGITAILPHIASNFSTGEAWGSKKLYWGLRSGTQGLANAVQEMVGGPSGLTDKTSPIRSEGETRLRWGDTDVHISVGEKMNLRALLEADVAASKGGVTVVVCGPPKMADEVRLIVSSLGRHGAVVELCEESFMW</sequence>
<evidence type="ECO:0000256" key="4">
    <source>
        <dbReference type="ARBA" id="ARBA00022989"/>
    </source>
</evidence>
<evidence type="ECO:0000256" key="1">
    <source>
        <dbReference type="ARBA" id="ARBA00004141"/>
    </source>
</evidence>
<name>A0A8K0WLH6_9HYPO</name>
<evidence type="ECO:0000256" key="7">
    <source>
        <dbReference type="SAM" id="Phobius"/>
    </source>
</evidence>
<dbReference type="SUPFAM" id="SSF52343">
    <property type="entry name" value="Ferredoxin reductase-like, C-terminal NADP-linked domain"/>
    <property type="match status" value="1"/>
</dbReference>
<dbReference type="AlphaFoldDB" id="A0A8K0WLH6"/>
<dbReference type="SFLD" id="SFLDG01168">
    <property type="entry name" value="Ferric_reductase_subgroup_(FRE"/>
    <property type="match status" value="1"/>
</dbReference>
<dbReference type="Proteomes" id="UP000813444">
    <property type="component" value="Unassembled WGS sequence"/>
</dbReference>
<dbReference type="InterPro" id="IPR039261">
    <property type="entry name" value="FNR_nucleotide-bd"/>
</dbReference>
<dbReference type="PANTHER" id="PTHR32361">
    <property type="entry name" value="FERRIC/CUPRIC REDUCTASE TRANSMEMBRANE COMPONENT"/>
    <property type="match status" value="1"/>
</dbReference>
<organism evidence="10 11">
    <name type="scientific">Stachybotrys elegans</name>
    <dbReference type="NCBI Taxonomy" id="80388"/>
    <lineage>
        <taxon>Eukaryota</taxon>
        <taxon>Fungi</taxon>
        <taxon>Dikarya</taxon>
        <taxon>Ascomycota</taxon>
        <taxon>Pezizomycotina</taxon>
        <taxon>Sordariomycetes</taxon>
        <taxon>Hypocreomycetidae</taxon>
        <taxon>Hypocreales</taxon>
        <taxon>Stachybotryaceae</taxon>
        <taxon>Stachybotrys</taxon>
    </lineage>
</organism>
<comment type="caution">
    <text evidence="10">The sequence shown here is derived from an EMBL/GenBank/DDBJ whole genome shotgun (WGS) entry which is preliminary data.</text>
</comment>
<evidence type="ECO:0000256" key="8">
    <source>
        <dbReference type="SAM" id="SignalP"/>
    </source>
</evidence>
<dbReference type="OrthoDB" id="167398at2759"/>
<dbReference type="GO" id="GO:0006826">
    <property type="term" value="P:iron ion transport"/>
    <property type="evidence" value="ECO:0007669"/>
    <property type="project" value="TreeGrafter"/>
</dbReference>
<dbReference type="InterPro" id="IPR013130">
    <property type="entry name" value="Fe3_Rdtase_TM_dom"/>
</dbReference>